<reference evidence="2" key="1">
    <citation type="journal article" date="2011" name="Nature">
        <title>Genome sequence and analysis of the tuber crop potato.</title>
        <authorList>
            <consortium name="The Potato Genome Sequencing Consortium"/>
        </authorList>
    </citation>
    <scope>NUCLEOTIDE SEQUENCE [LARGE SCALE GENOMIC DNA]</scope>
    <source>
        <strain evidence="2">cv. DM1-3 516 R44</strain>
    </source>
</reference>
<dbReference type="Proteomes" id="UP000011115">
    <property type="component" value="Unassembled WGS sequence"/>
</dbReference>
<reference evidence="1" key="2">
    <citation type="submission" date="2015-06" db="UniProtKB">
        <authorList>
            <consortium name="EnsemblPlants"/>
        </authorList>
    </citation>
    <scope>IDENTIFICATION</scope>
    <source>
        <strain evidence="1">DM1-3 516 R44</strain>
    </source>
</reference>
<dbReference type="PaxDb" id="4113-PGSC0003DMT400066244"/>
<proteinExistence type="predicted"/>
<dbReference type="InParanoid" id="M1CF87"/>
<evidence type="ECO:0000313" key="1">
    <source>
        <dbReference type="EnsemblPlants" id="PGSC0003DMT400066244"/>
    </source>
</evidence>
<name>M1CF87_SOLTU</name>
<sequence length="50" mass="5292">MEYVGEETTMEVGGAIIAVISMEEVSSTTEEGHPTVEVVMAISEVTTMGE</sequence>
<accession>M1CF87</accession>
<dbReference type="EnsemblPlants" id="PGSC0003DMT400066244">
    <property type="protein sequence ID" value="PGSC0003DMT400066244"/>
    <property type="gene ID" value="PGSC0003DMG400025776"/>
</dbReference>
<dbReference type="AlphaFoldDB" id="M1CF87"/>
<dbReference type="HOGENOM" id="CLU_3128007_0_0_1"/>
<evidence type="ECO:0000313" key="2">
    <source>
        <dbReference type="Proteomes" id="UP000011115"/>
    </source>
</evidence>
<dbReference type="Gramene" id="PGSC0003DMT400066244">
    <property type="protein sequence ID" value="PGSC0003DMT400066244"/>
    <property type="gene ID" value="PGSC0003DMG400025776"/>
</dbReference>
<protein>
    <submittedName>
        <fullName evidence="1">Uncharacterized protein</fullName>
    </submittedName>
</protein>
<keyword evidence="2" id="KW-1185">Reference proteome</keyword>
<organism evidence="1 2">
    <name type="scientific">Solanum tuberosum</name>
    <name type="common">Potato</name>
    <dbReference type="NCBI Taxonomy" id="4113"/>
    <lineage>
        <taxon>Eukaryota</taxon>
        <taxon>Viridiplantae</taxon>
        <taxon>Streptophyta</taxon>
        <taxon>Embryophyta</taxon>
        <taxon>Tracheophyta</taxon>
        <taxon>Spermatophyta</taxon>
        <taxon>Magnoliopsida</taxon>
        <taxon>eudicotyledons</taxon>
        <taxon>Gunneridae</taxon>
        <taxon>Pentapetalae</taxon>
        <taxon>asterids</taxon>
        <taxon>lamiids</taxon>
        <taxon>Solanales</taxon>
        <taxon>Solanaceae</taxon>
        <taxon>Solanoideae</taxon>
        <taxon>Solaneae</taxon>
        <taxon>Solanum</taxon>
    </lineage>
</organism>